<dbReference type="Pfam" id="PF08905">
    <property type="entry name" value="DUF1850"/>
    <property type="match status" value="1"/>
</dbReference>
<dbReference type="RefSeq" id="WP_385943663.1">
    <property type="nucleotide sequence ID" value="NZ_JBHSPG010000023.1"/>
</dbReference>
<proteinExistence type="predicted"/>
<organism evidence="1 2">
    <name type="scientific">Thalassorhabdus alkalitolerans</name>
    <dbReference type="NCBI Taxonomy" id="2282697"/>
    <lineage>
        <taxon>Bacteria</taxon>
        <taxon>Bacillati</taxon>
        <taxon>Bacillota</taxon>
        <taxon>Bacilli</taxon>
        <taxon>Bacillales</taxon>
        <taxon>Bacillaceae</taxon>
        <taxon>Thalassorhabdus</taxon>
    </lineage>
</organism>
<gene>
    <name evidence="1" type="ORF">ACFPU1_00840</name>
</gene>
<accession>A0ABW0YMJ0</accession>
<evidence type="ECO:0000313" key="2">
    <source>
        <dbReference type="Proteomes" id="UP001596142"/>
    </source>
</evidence>
<dbReference type="Proteomes" id="UP001596142">
    <property type="component" value="Unassembled WGS sequence"/>
</dbReference>
<reference evidence="2" key="1">
    <citation type="journal article" date="2019" name="Int. J. Syst. Evol. Microbiol.">
        <title>The Global Catalogue of Microorganisms (GCM) 10K type strain sequencing project: providing services to taxonomists for standard genome sequencing and annotation.</title>
        <authorList>
            <consortium name="The Broad Institute Genomics Platform"/>
            <consortium name="The Broad Institute Genome Sequencing Center for Infectious Disease"/>
            <person name="Wu L."/>
            <person name="Ma J."/>
        </authorList>
    </citation>
    <scope>NUCLEOTIDE SEQUENCE [LARGE SCALE GENOMIC DNA]</scope>
    <source>
        <strain evidence="2">CECT 7184</strain>
    </source>
</reference>
<protein>
    <submittedName>
        <fullName evidence="1">DUF1850 domain-containing protein</fullName>
    </submittedName>
</protein>
<comment type="caution">
    <text evidence="1">The sequence shown here is derived from an EMBL/GenBank/DDBJ whole genome shotgun (WGS) entry which is preliminary data.</text>
</comment>
<keyword evidence="2" id="KW-1185">Reference proteome</keyword>
<evidence type="ECO:0000313" key="1">
    <source>
        <dbReference type="EMBL" id="MFC5711319.1"/>
    </source>
</evidence>
<sequence length="157" mass="18013">MKKGFLFTMMILLSAAVMFPVSAYYSSSGWELIISSQETDKVYKSQEAEPGDELVLSWIHSVEKSPWAELYKVTEEGSLLLDETVFQSFGAGVPHQKGDMSVENGEVVIRNINEEHEALRWIHSQNVEFTLYLNGKEVFDAEELPHHEKMEMKIEKR</sequence>
<name>A0ABW0YMJ0_9BACI</name>
<dbReference type="EMBL" id="JBHSOZ010000002">
    <property type="protein sequence ID" value="MFC5711319.1"/>
    <property type="molecule type" value="Genomic_DNA"/>
</dbReference>
<dbReference type="InterPro" id="IPR015001">
    <property type="entry name" value="DUF1850"/>
</dbReference>